<organism evidence="2 3">
    <name type="scientific">Agromyces larvae</name>
    <dbReference type="NCBI Taxonomy" id="2929802"/>
    <lineage>
        <taxon>Bacteria</taxon>
        <taxon>Bacillati</taxon>
        <taxon>Actinomycetota</taxon>
        <taxon>Actinomycetes</taxon>
        <taxon>Micrococcales</taxon>
        <taxon>Microbacteriaceae</taxon>
        <taxon>Agromyces</taxon>
    </lineage>
</organism>
<evidence type="ECO:0000313" key="3">
    <source>
        <dbReference type="Proteomes" id="UP000832097"/>
    </source>
</evidence>
<evidence type="ECO:0000256" key="1">
    <source>
        <dbReference type="SAM" id="MobiDB-lite"/>
    </source>
</evidence>
<evidence type="ECO:0008006" key="4">
    <source>
        <dbReference type="Google" id="ProtNLM"/>
    </source>
</evidence>
<accession>A0ABY4BYW0</accession>
<dbReference type="Proteomes" id="UP000832097">
    <property type="component" value="Chromosome"/>
</dbReference>
<dbReference type="RefSeq" id="WP_243554340.1">
    <property type="nucleotide sequence ID" value="NZ_CP094528.1"/>
</dbReference>
<name>A0ABY4BYW0_9MICO</name>
<gene>
    <name evidence="2" type="ORF">MTO99_14485</name>
</gene>
<dbReference type="EMBL" id="CP094528">
    <property type="protein sequence ID" value="UOE43382.1"/>
    <property type="molecule type" value="Genomic_DNA"/>
</dbReference>
<dbReference type="InterPro" id="IPR011989">
    <property type="entry name" value="ARM-like"/>
</dbReference>
<protein>
    <recommendedName>
        <fullName evidence="4">DUF2336 domain-containing protein</fullName>
    </recommendedName>
</protein>
<dbReference type="InterPro" id="IPR016024">
    <property type="entry name" value="ARM-type_fold"/>
</dbReference>
<sequence length="398" mass="44267">MTPDLRVAFDPTTAGRLLEPLASHPDQAVREAVASNPNCPARVLLGLAQDDEVSVRLKVAANSDTPPGLLRALATDSDESVRSAALANPSCLAELLWEQAEALVGRDGAGQLMDSDEICAATEQAYREYEEWARDNEEEDWIEDEDKDDWIEDEHEDESDLIVVDVTWIEADRITASRSSTPSVVLDGLSIRRHPSVRSAVAGNRNSSPETLKRLAADSDSGVRMKAATNPSTPLDTRHGLATDQDERVRAALARDPRTPVSLLARLALDMAPAVQQMVAVNPNTARSDVEKLTHSSEPNVRRAALSERRRRLHPLRRSRATHAGRAGVLRLNGDELVFESNNDHIRLWLGKIVSLQTRRTGFFRGSLLVRTSYRHHVFVVQSPNRWQRAIERIRPHR</sequence>
<dbReference type="SUPFAM" id="SSF48371">
    <property type="entry name" value="ARM repeat"/>
    <property type="match status" value="2"/>
</dbReference>
<evidence type="ECO:0000313" key="2">
    <source>
        <dbReference type="EMBL" id="UOE43382.1"/>
    </source>
</evidence>
<proteinExistence type="predicted"/>
<dbReference type="Pfam" id="PF01816">
    <property type="entry name" value="LRV"/>
    <property type="match status" value="2"/>
</dbReference>
<keyword evidence="3" id="KW-1185">Reference proteome</keyword>
<dbReference type="InterPro" id="IPR004830">
    <property type="entry name" value="LRR_variant"/>
</dbReference>
<feature type="region of interest" description="Disordered" evidence="1">
    <location>
        <begin position="218"/>
        <end position="239"/>
    </location>
</feature>
<reference evidence="2 3" key="1">
    <citation type="submission" date="2022-03" db="EMBL/GenBank/DDBJ databases">
        <title>Mucilaginibacter sp. isolated from the gut of Protaetia brevitarsis seulensis larvae.</title>
        <authorList>
            <person name="Won M."/>
            <person name="Kim S.-J."/>
            <person name="Kwon S.-W."/>
        </authorList>
    </citation>
    <scope>NUCLEOTIDE SEQUENCE [LARGE SCALE GENOMIC DNA]</scope>
    <source>
        <strain evidence="2 3">CFWR-12</strain>
    </source>
</reference>
<dbReference type="Gene3D" id="1.25.10.10">
    <property type="entry name" value="Leucine-rich Repeat Variant"/>
    <property type="match status" value="2"/>
</dbReference>